<name>C5ZXY2_9HELI</name>
<keyword evidence="5" id="KW-0378">Hydrolase</keyword>
<keyword evidence="6" id="KW-0862">Zinc</keyword>
<dbReference type="GO" id="GO:0017061">
    <property type="term" value="F:S-methyl-5-thioadenosine phosphorylase activity"/>
    <property type="evidence" value="ECO:0007669"/>
    <property type="project" value="UniProtKB-EC"/>
</dbReference>
<evidence type="ECO:0000256" key="1">
    <source>
        <dbReference type="ARBA" id="ARBA00000553"/>
    </source>
</evidence>
<gene>
    <name evidence="10" type="ORF">HCAN_1291</name>
</gene>
<organism evidence="10 11">
    <name type="scientific">Helicobacter canadensis MIT 98-5491</name>
    <dbReference type="NCBI Taxonomy" id="537970"/>
    <lineage>
        <taxon>Bacteria</taxon>
        <taxon>Pseudomonadati</taxon>
        <taxon>Campylobacterota</taxon>
        <taxon>Epsilonproteobacteria</taxon>
        <taxon>Campylobacterales</taxon>
        <taxon>Helicobacteraceae</taxon>
        <taxon>Helicobacter</taxon>
    </lineage>
</organism>
<evidence type="ECO:0000256" key="6">
    <source>
        <dbReference type="ARBA" id="ARBA00022833"/>
    </source>
</evidence>
<evidence type="ECO:0000313" key="10">
    <source>
        <dbReference type="EMBL" id="EES90000.1"/>
    </source>
</evidence>
<protein>
    <recommendedName>
        <fullName evidence="12">Purine nucleoside phosphorylase</fullName>
    </recommendedName>
</protein>
<comment type="catalytic activity">
    <reaction evidence="7">
        <text>adenosine + H2O + H(+) = inosine + NH4(+)</text>
        <dbReference type="Rhea" id="RHEA:24408"/>
        <dbReference type="ChEBI" id="CHEBI:15377"/>
        <dbReference type="ChEBI" id="CHEBI:15378"/>
        <dbReference type="ChEBI" id="CHEBI:16335"/>
        <dbReference type="ChEBI" id="CHEBI:17596"/>
        <dbReference type="ChEBI" id="CHEBI:28938"/>
        <dbReference type="EC" id="3.5.4.4"/>
    </reaction>
    <physiologicalReaction direction="left-to-right" evidence="7">
        <dbReference type="Rhea" id="RHEA:24409"/>
    </physiologicalReaction>
</comment>
<dbReference type="GO" id="GO:0016787">
    <property type="term" value="F:hydrolase activity"/>
    <property type="evidence" value="ECO:0007669"/>
    <property type="project" value="UniProtKB-KW"/>
</dbReference>
<evidence type="ECO:0000256" key="9">
    <source>
        <dbReference type="ARBA" id="ARBA00049893"/>
    </source>
</evidence>
<evidence type="ECO:0008006" key="12">
    <source>
        <dbReference type="Google" id="ProtNLM"/>
    </source>
</evidence>
<dbReference type="SUPFAM" id="SSF64438">
    <property type="entry name" value="CNF1/YfiH-like putative cysteine hydrolases"/>
    <property type="match status" value="1"/>
</dbReference>
<dbReference type="Gene3D" id="3.60.140.10">
    <property type="entry name" value="CNF1/YfiH-like putative cysteine hydrolases"/>
    <property type="match status" value="1"/>
</dbReference>
<evidence type="ECO:0000256" key="2">
    <source>
        <dbReference type="ARBA" id="ARBA00007353"/>
    </source>
</evidence>
<dbReference type="Pfam" id="PF02578">
    <property type="entry name" value="Cu-oxidase_4"/>
    <property type="match status" value="1"/>
</dbReference>
<keyword evidence="4" id="KW-0479">Metal-binding</keyword>
<dbReference type="PANTHER" id="PTHR30616">
    <property type="entry name" value="UNCHARACTERIZED PROTEIN YFIH"/>
    <property type="match status" value="1"/>
</dbReference>
<dbReference type="CDD" id="cd16833">
    <property type="entry name" value="YfiH"/>
    <property type="match status" value="1"/>
</dbReference>
<dbReference type="GO" id="GO:0005507">
    <property type="term" value="F:copper ion binding"/>
    <property type="evidence" value="ECO:0007669"/>
    <property type="project" value="TreeGrafter"/>
</dbReference>
<keyword evidence="11" id="KW-1185">Reference proteome</keyword>
<reference evidence="10 11" key="1">
    <citation type="journal article" date="2009" name="J. Bacteriol.">
        <title>Genome sequence of the emerging pathogen Helicobacter canadensis.</title>
        <authorList>
            <person name="Loman N.J."/>
            <person name="Snyder L.A."/>
            <person name="Linton J.D."/>
            <person name="Langdon R."/>
            <person name="Lawson A.J."/>
            <person name="Weinstock G.M."/>
            <person name="Wren B.W."/>
            <person name="Pallen M.J."/>
        </authorList>
    </citation>
    <scope>NUCLEOTIDE SEQUENCE [LARGE SCALE GENOMIC DNA]</scope>
    <source>
        <strain evidence="10 11">MIT 98-5491</strain>
    </source>
</reference>
<evidence type="ECO:0000256" key="7">
    <source>
        <dbReference type="ARBA" id="ARBA00047989"/>
    </source>
</evidence>
<evidence type="ECO:0000256" key="4">
    <source>
        <dbReference type="ARBA" id="ARBA00022723"/>
    </source>
</evidence>
<dbReference type="Proteomes" id="UP000007032">
    <property type="component" value="Chromosome"/>
</dbReference>
<evidence type="ECO:0000256" key="5">
    <source>
        <dbReference type="ARBA" id="ARBA00022801"/>
    </source>
</evidence>
<sequence length="227" mass="25054">MIIPSGLDLWLSEGGRNIAFHAGNLTKEAVKQNQSIELQSRGYSVEQLCFLNQVHGSDILKASKSGLLGDGDGIILDKTGLVGLIMVADCNPIVIYDKVKRVLVLLHAGRLGVEKGIVFGAFSLLQREYQSRLDDLFVYIGPSIRGCCYEVGVEVLSEALESGKIAKEGKIYLDLIEVLKGQFREIGICNYEINPLCTCCSGRYFSYRRDKNCGRFGIFASLTDKFN</sequence>
<dbReference type="OrthoDB" id="4279at2"/>
<dbReference type="eggNOG" id="COG1496">
    <property type="taxonomic scope" value="Bacteria"/>
</dbReference>
<dbReference type="InterPro" id="IPR011324">
    <property type="entry name" value="Cytotoxic_necrot_fac-like_cat"/>
</dbReference>
<dbReference type="EMBL" id="CM000776">
    <property type="protein sequence ID" value="EES90000.1"/>
    <property type="molecule type" value="Genomic_DNA"/>
</dbReference>
<keyword evidence="3" id="KW-0808">Transferase</keyword>
<evidence type="ECO:0000256" key="3">
    <source>
        <dbReference type="ARBA" id="ARBA00022679"/>
    </source>
</evidence>
<evidence type="ECO:0000256" key="8">
    <source>
        <dbReference type="ARBA" id="ARBA00048968"/>
    </source>
</evidence>
<accession>C5ZXY2</accession>
<proteinExistence type="inferred from homology"/>
<dbReference type="RefSeq" id="WP_006656341.1">
    <property type="nucleotide sequence ID" value="NZ_CM000776.2"/>
</dbReference>
<dbReference type="PANTHER" id="PTHR30616:SF2">
    <property type="entry name" value="PURINE NUCLEOSIDE PHOSPHORYLASE LACC1"/>
    <property type="match status" value="1"/>
</dbReference>
<comment type="catalytic activity">
    <reaction evidence="8">
        <text>adenosine + phosphate = alpha-D-ribose 1-phosphate + adenine</text>
        <dbReference type="Rhea" id="RHEA:27642"/>
        <dbReference type="ChEBI" id="CHEBI:16335"/>
        <dbReference type="ChEBI" id="CHEBI:16708"/>
        <dbReference type="ChEBI" id="CHEBI:43474"/>
        <dbReference type="ChEBI" id="CHEBI:57720"/>
        <dbReference type="EC" id="2.4.2.1"/>
    </reaction>
    <physiologicalReaction direction="left-to-right" evidence="8">
        <dbReference type="Rhea" id="RHEA:27643"/>
    </physiologicalReaction>
</comment>
<dbReference type="InterPro" id="IPR003730">
    <property type="entry name" value="Cu_polyphenol_OxRdtase"/>
</dbReference>
<comment type="catalytic activity">
    <reaction evidence="9">
        <text>S-methyl-5'-thioadenosine + phosphate = 5-(methylsulfanyl)-alpha-D-ribose 1-phosphate + adenine</text>
        <dbReference type="Rhea" id="RHEA:11852"/>
        <dbReference type="ChEBI" id="CHEBI:16708"/>
        <dbReference type="ChEBI" id="CHEBI:17509"/>
        <dbReference type="ChEBI" id="CHEBI:43474"/>
        <dbReference type="ChEBI" id="CHEBI:58533"/>
        <dbReference type="EC" id="2.4.2.28"/>
    </reaction>
    <physiologicalReaction direction="left-to-right" evidence="9">
        <dbReference type="Rhea" id="RHEA:11853"/>
    </physiologicalReaction>
</comment>
<dbReference type="STRING" id="537970.HCAN_1291"/>
<dbReference type="HOGENOM" id="CLU_065784_3_0_7"/>
<comment type="similarity">
    <text evidence="2">Belongs to the purine nucleoside phosphorylase YfiH/LACC1 family.</text>
</comment>
<dbReference type="AlphaFoldDB" id="C5ZXY2"/>
<evidence type="ECO:0000313" key="11">
    <source>
        <dbReference type="Proteomes" id="UP000007032"/>
    </source>
</evidence>
<dbReference type="InterPro" id="IPR038371">
    <property type="entry name" value="Cu_polyphenol_OxRdtase_sf"/>
</dbReference>
<comment type="catalytic activity">
    <reaction evidence="1">
        <text>inosine + phosphate = alpha-D-ribose 1-phosphate + hypoxanthine</text>
        <dbReference type="Rhea" id="RHEA:27646"/>
        <dbReference type="ChEBI" id="CHEBI:17368"/>
        <dbReference type="ChEBI" id="CHEBI:17596"/>
        <dbReference type="ChEBI" id="CHEBI:43474"/>
        <dbReference type="ChEBI" id="CHEBI:57720"/>
        <dbReference type="EC" id="2.4.2.1"/>
    </reaction>
    <physiologicalReaction direction="left-to-right" evidence="1">
        <dbReference type="Rhea" id="RHEA:27647"/>
    </physiologicalReaction>
</comment>